<evidence type="ECO:0000313" key="2">
    <source>
        <dbReference type="Proteomes" id="UP001139104"/>
    </source>
</evidence>
<dbReference type="EMBL" id="JAIVFP010000001">
    <property type="protein sequence ID" value="MCI4681749.1"/>
    <property type="molecule type" value="Genomic_DNA"/>
</dbReference>
<dbReference type="RefSeq" id="WP_243065795.1">
    <property type="nucleotide sequence ID" value="NZ_JAIVFK010000056.1"/>
</dbReference>
<accession>A0ABS9Z257</accession>
<organism evidence="1 2">
    <name type="scientific">Candidatus Rhodoblastus alkanivorans</name>
    <dbReference type="NCBI Taxonomy" id="2954117"/>
    <lineage>
        <taxon>Bacteria</taxon>
        <taxon>Pseudomonadati</taxon>
        <taxon>Pseudomonadota</taxon>
        <taxon>Alphaproteobacteria</taxon>
        <taxon>Hyphomicrobiales</taxon>
        <taxon>Rhodoblastaceae</taxon>
        <taxon>Rhodoblastus</taxon>
    </lineage>
</organism>
<keyword evidence="2" id="KW-1185">Reference proteome</keyword>
<comment type="caution">
    <text evidence="1">The sequence shown here is derived from an EMBL/GenBank/DDBJ whole genome shotgun (WGS) entry which is preliminary data.</text>
</comment>
<name>A0ABS9Z257_9HYPH</name>
<gene>
    <name evidence="1" type="ORF">K2U94_03040</name>
</gene>
<evidence type="ECO:0000313" key="1">
    <source>
        <dbReference type="EMBL" id="MCI4681749.1"/>
    </source>
</evidence>
<proteinExistence type="predicted"/>
<sequence length="83" mass="8892">MTYWKDRAADAANLRLFVPGDGWRAFKDKMNAEGNRIEDSGTQRAIESSLLNILNATNVAVLTGTGSSFAATNTAEKLTPAGM</sequence>
<dbReference type="Proteomes" id="UP001139104">
    <property type="component" value="Unassembled WGS sequence"/>
</dbReference>
<reference evidence="1" key="1">
    <citation type="journal article" date="2022" name="ISME J.">
        <title>Identification of active gaseous-alkane degraders at natural gas seeps.</title>
        <authorList>
            <person name="Farhan Ul Haque M."/>
            <person name="Hernandez M."/>
            <person name="Crombie A.T."/>
            <person name="Murrell J.C."/>
        </authorList>
    </citation>
    <scope>NUCLEOTIDE SEQUENCE</scope>
    <source>
        <strain evidence="1">PC2</strain>
    </source>
</reference>
<protein>
    <submittedName>
        <fullName evidence="1">Uncharacterized protein</fullName>
    </submittedName>
</protein>